<name>I0KAU2_9BACT</name>
<accession>I0KAU2</accession>
<feature type="domain" description="Periplasmic copper-binding protein NosD beta helix" evidence="2">
    <location>
        <begin position="170"/>
        <end position="345"/>
    </location>
</feature>
<dbReference type="CDD" id="cd19958">
    <property type="entry name" value="pyocin_knob"/>
    <property type="match status" value="1"/>
</dbReference>
<feature type="chain" id="PRO_5003631351" description="Periplasmic copper-binding protein NosD beta helix domain-containing protein" evidence="1">
    <location>
        <begin position="19"/>
        <end position="718"/>
    </location>
</feature>
<reference evidence="3 4" key="1">
    <citation type="journal article" date="2012" name="J. Bacteriol.">
        <title>Genome Sequence of Fibrella aestuarina BUZ 2T, a Filamentous Marine Bacterium.</title>
        <authorList>
            <person name="Filippini M."/>
            <person name="Qi W."/>
            <person name="Blom J."/>
            <person name="Goesmann A."/>
            <person name="Smits T.H."/>
            <person name="Bagheri H.C."/>
        </authorList>
    </citation>
    <scope>NUCLEOTIDE SEQUENCE [LARGE SCALE GENOMIC DNA]</scope>
    <source>
        <strain evidence="4">BUZ 2T</strain>
    </source>
</reference>
<keyword evidence="1" id="KW-0732">Signal</keyword>
<keyword evidence="4" id="KW-1185">Reference proteome</keyword>
<evidence type="ECO:0000259" key="2">
    <source>
        <dbReference type="Pfam" id="PF05048"/>
    </source>
</evidence>
<evidence type="ECO:0000313" key="3">
    <source>
        <dbReference type="EMBL" id="CCH01245.1"/>
    </source>
</evidence>
<dbReference type="AlphaFoldDB" id="I0KAU2"/>
<dbReference type="InterPro" id="IPR006626">
    <property type="entry name" value="PbH1"/>
</dbReference>
<feature type="signal peptide" evidence="1">
    <location>
        <begin position="1"/>
        <end position="18"/>
    </location>
</feature>
<dbReference type="eggNOG" id="COG5434">
    <property type="taxonomic scope" value="Bacteria"/>
</dbReference>
<dbReference type="Proteomes" id="UP000011058">
    <property type="component" value="Chromosome"/>
</dbReference>
<protein>
    <recommendedName>
        <fullName evidence="2">Periplasmic copper-binding protein NosD beta helix domain-containing protein</fullName>
    </recommendedName>
</protein>
<dbReference type="OrthoDB" id="934182at2"/>
<evidence type="ECO:0000313" key="4">
    <source>
        <dbReference type="Proteomes" id="UP000011058"/>
    </source>
</evidence>
<dbReference type="STRING" id="1166018.FAES_3236"/>
<dbReference type="SMART" id="SM00710">
    <property type="entry name" value="PbH1"/>
    <property type="match status" value="7"/>
</dbReference>
<dbReference type="InterPro" id="IPR011050">
    <property type="entry name" value="Pectin_lyase_fold/virulence"/>
</dbReference>
<dbReference type="SUPFAM" id="SSF51126">
    <property type="entry name" value="Pectin lyase-like"/>
    <property type="match status" value="1"/>
</dbReference>
<dbReference type="InterPro" id="IPR007742">
    <property type="entry name" value="NosD_dom"/>
</dbReference>
<dbReference type="Pfam" id="PF05048">
    <property type="entry name" value="NosD"/>
    <property type="match status" value="1"/>
</dbReference>
<sequence>MKKLLLVWLLLTQITAWGQELSADTTTRPSKAGRARQAWRNGRRYTVPFSGAVVAEPNLVDMQQRSYTPQDFGAKADSTTDDTQAFLKLLKSNRNVFIPTGVYRIAAGTLTIANVRRLSIVAADGAIILSSDKTQLNWLFQNCSDVSLSGGKWGFSQSITANGGNSQHIMQWDNCQRIKVSGAWFDNSPEMGIAFTNCLDVQFKENRVTRTFRDGSYFRYCARVKVLDNKYDNCKDDAISFHDKDNLMAYVPSDKAILNSYGYTQSTDAEIERNYITNCYQGIASVSGSGVKVRYNTVINTVNGGISFMNFRTDDPAATINGEIIGNTLTNTNSTVTINGTSYSNNGQATAGRGAIAILSLNGSSVISLSGVKRSTNVTVKDNTILGSGALGMVAYNIDGLTTGGNRFQDCTVTGNTLGGDVVEVWEVTRYNDVSDNSVIDTRSTMQHQKAYNFSGVSGAVGRWLWQNVPVNTAVTKVGNSPSLKYSDDEGLRVTALNLKVPMAQPNIATDGTTSFDSFTLAGTYQVSGGPWSLTINAPILAATAGNLEVFFSNDGITQRYTDYTPGGVKSAVWFRTKFGVTSAGNPWTAWQRMMTDGAIPTAIYSVSYNTASWTPGTYVDIIPENVMEFPYIYVIKVLYNQPGIETIVQSFVAPAVLTGSGSAARTTNLSANGDTYTGTAKGFLLRYGPGSNTAKIMASPSVTGLSGTITISFAKLF</sequence>
<dbReference type="Gene3D" id="2.160.20.10">
    <property type="entry name" value="Single-stranded right-handed beta-helix, Pectin lyase-like"/>
    <property type="match status" value="1"/>
</dbReference>
<dbReference type="PATRIC" id="fig|1166018.3.peg.5012"/>
<gene>
    <name evidence="3" type="ORF">FAES_3236</name>
</gene>
<dbReference type="EMBL" id="HE796683">
    <property type="protein sequence ID" value="CCH01245.1"/>
    <property type="molecule type" value="Genomic_DNA"/>
</dbReference>
<dbReference type="RefSeq" id="WP_015332344.1">
    <property type="nucleotide sequence ID" value="NC_020054.1"/>
</dbReference>
<organism evidence="3 4">
    <name type="scientific">Fibrella aestuarina BUZ 2</name>
    <dbReference type="NCBI Taxonomy" id="1166018"/>
    <lineage>
        <taxon>Bacteria</taxon>
        <taxon>Pseudomonadati</taxon>
        <taxon>Bacteroidota</taxon>
        <taxon>Cytophagia</taxon>
        <taxon>Cytophagales</taxon>
        <taxon>Spirosomataceae</taxon>
        <taxon>Fibrella</taxon>
    </lineage>
</organism>
<dbReference type="HOGENOM" id="CLU_384845_0_0_10"/>
<dbReference type="InterPro" id="IPR012334">
    <property type="entry name" value="Pectin_lyas_fold"/>
</dbReference>
<proteinExistence type="predicted"/>
<evidence type="ECO:0000256" key="1">
    <source>
        <dbReference type="SAM" id="SignalP"/>
    </source>
</evidence>
<dbReference type="KEGG" id="fae:FAES_3236"/>